<dbReference type="EMBL" id="JAGJCF010000002">
    <property type="protein sequence ID" value="MBP0614696.1"/>
    <property type="molecule type" value="Genomic_DNA"/>
</dbReference>
<name>A0ABS4BD53_9HYPH</name>
<protein>
    <submittedName>
        <fullName evidence="2">Uncharacterized protein</fullName>
    </submittedName>
</protein>
<sequence length="170" mass="18696">MADETRPPATLGIASWLTIGGFCVSLATLIFGGIKFFQEFEMNAKQPFLEKQMEYCFEASDVVATVATNPNGSDTRTKAEGRFWELYWGQLAIVENAAVETEMVCFGHWLNQSAQTDCGDIAPRQRSLRLAKACRNLVSEMWGVSLENLVGKSQDGDAAGNSADQFKKTP</sequence>
<organism evidence="2 3">
    <name type="scientific">Jiella mangrovi</name>
    <dbReference type="NCBI Taxonomy" id="2821407"/>
    <lineage>
        <taxon>Bacteria</taxon>
        <taxon>Pseudomonadati</taxon>
        <taxon>Pseudomonadota</taxon>
        <taxon>Alphaproteobacteria</taxon>
        <taxon>Hyphomicrobiales</taxon>
        <taxon>Aurantimonadaceae</taxon>
        <taxon>Jiella</taxon>
    </lineage>
</organism>
<evidence type="ECO:0000313" key="3">
    <source>
        <dbReference type="Proteomes" id="UP000678276"/>
    </source>
</evidence>
<dbReference type="RefSeq" id="WP_209593122.1">
    <property type="nucleotide sequence ID" value="NZ_JAGJCF010000002.1"/>
</dbReference>
<keyword evidence="1" id="KW-0812">Transmembrane</keyword>
<gene>
    <name evidence="2" type="ORF">J6595_03790</name>
</gene>
<reference evidence="2 3" key="1">
    <citation type="submission" date="2021-04" db="EMBL/GenBank/DDBJ databases">
        <title>Whole genome sequence of Jiella sp. KSK16Y-1.</title>
        <authorList>
            <person name="Tuo L."/>
        </authorList>
    </citation>
    <scope>NUCLEOTIDE SEQUENCE [LARGE SCALE GENOMIC DNA]</scope>
    <source>
        <strain evidence="2 3">KSK16Y-1</strain>
    </source>
</reference>
<accession>A0ABS4BD53</accession>
<dbReference type="Proteomes" id="UP000678276">
    <property type="component" value="Unassembled WGS sequence"/>
</dbReference>
<proteinExistence type="predicted"/>
<comment type="caution">
    <text evidence="2">The sequence shown here is derived from an EMBL/GenBank/DDBJ whole genome shotgun (WGS) entry which is preliminary data.</text>
</comment>
<feature type="transmembrane region" description="Helical" evidence="1">
    <location>
        <begin position="13"/>
        <end position="37"/>
    </location>
</feature>
<keyword evidence="1" id="KW-0472">Membrane</keyword>
<evidence type="ECO:0000313" key="2">
    <source>
        <dbReference type="EMBL" id="MBP0614696.1"/>
    </source>
</evidence>
<keyword evidence="3" id="KW-1185">Reference proteome</keyword>
<keyword evidence="1" id="KW-1133">Transmembrane helix</keyword>
<evidence type="ECO:0000256" key="1">
    <source>
        <dbReference type="SAM" id="Phobius"/>
    </source>
</evidence>